<evidence type="ECO:0000313" key="5">
    <source>
        <dbReference type="Proteomes" id="UP001284601"/>
    </source>
</evidence>
<evidence type="ECO:0000256" key="2">
    <source>
        <dbReference type="SAM" id="Phobius"/>
    </source>
</evidence>
<feature type="chain" id="PRO_5045686213" evidence="3">
    <location>
        <begin position="28"/>
        <end position="229"/>
    </location>
</feature>
<proteinExistence type="predicted"/>
<reference evidence="5" key="1">
    <citation type="submission" date="2023-07" db="EMBL/GenBank/DDBJ databases">
        <title>Conexibacter stalactiti sp. nov., isolated from stalactites in a lava cave and emended description of the genus Conexibacter.</title>
        <authorList>
            <person name="Lee S.D."/>
        </authorList>
    </citation>
    <scope>NUCLEOTIDE SEQUENCE [LARGE SCALE GENOMIC DNA]</scope>
    <source>
        <strain evidence="5">KCTC 39840</strain>
    </source>
</reference>
<sequence length="229" mass="24125">MTSRTRIRRVLALAVALLLLGSAAASADRATFDRVSDAYANNAGQLDACTFSQADLESALEGIPPEFEGVVPQLREAIERGIEAHRAGDCRGIEPTGGVTTTPGTATTPGTTTPGTTTPATTPTTTTETGAVAPPVTTPSATPPAATPQQVTTTPGVQPPATKRDTRWLVAGAIVIGGLLLLLLLLWGWARLRGWDSQWAARARHAWGEAGYRVTSTWAEFTDWLRLGR</sequence>
<reference evidence="4 5" key="2">
    <citation type="submission" date="2023-10" db="EMBL/GenBank/DDBJ databases">
        <authorList>
            <person name="Han X.F."/>
        </authorList>
    </citation>
    <scope>NUCLEOTIDE SEQUENCE [LARGE SCALE GENOMIC DNA]</scope>
    <source>
        <strain evidence="4 5">KCTC 39840</strain>
    </source>
</reference>
<protein>
    <submittedName>
        <fullName evidence="4">Uncharacterized protein</fullName>
    </submittedName>
</protein>
<organism evidence="4 5">
    <name type="scientific">Conexibacter stalactiti</name>
    <dbReference type="NCBI Taxonomy" id="1940611"/>
    <lineage>
        <taxon>Bacteria</taxon>
        <taxon>Bacillati</taxon>
        <taxon>Actinomycetota</taxon>
        <taxon>Thermoleophilia</taxon>
        <taxon>Solirubrobacterales</taxon>
        <taxon>Conexibacteraceae</taxon>
        <taxon>Conexibacter</taxon>
    </lineage>
</organism>
<keyword evidence="5" id="KW-1185">Reference proteome</keyword>
<evidence type="ECO:0000256" key="3">
    <source>
        <dbReference type="SAM" id="SignalP"/>
    </source>
</evidence>
<gene>
    <name evidence="4" type="ORF">R7226_05015</name>
</gene>
<evidence type="ECO:0000313" key="4">
    <source>
        <dbReference type="EMBL" id="MDW5593685.1"/>
    </source>
</evidence>
<dbReference type="Proteomes" id="UP001284601">
    <property type="component" value="Unassembled WGS sequence"/>
</dbReference>
<dbReference type="RefSeq" id="WP_318595944.1">
    <property type="nucleotide sequence ID" value="NZ_JAWSTH010000007.1"/>
</dbReference>
<dbReference type="EMBL" id="JAWSTH010000007">
    <property type="protein sequence ID" value="MDW5593685.1"/>
    <property type="molecule type" value="Genomic_DNA"/>
</dbReference>
<accession>A0ABU4HKA7</accession>
<comment type="caution">
    <text evidence="4">The sequence shown here is derived from an EMBL/GenBank/DDBJ whole genome shotgun (WGS) entry which is preliminary data.</text>
</comment>
<feature type="compositionally biased region" description="Low complexity" evidence="1">
    <location>
        <begin position="96"/>
        <end position="140"/>
    </location>
</feature>
<name>A0ABU4HKA7_9ACTN</name>
<feature type="compositionally biased region" description="Low complexity" evidence="1">
    <location>
        <begin position="147"/>
        <end position="160"/>
    </location>
</feature>
<feature type="transmembrane region" description="Helical" evidence="2">
    <location>
        <begin position="168"/>
        <end position="189"/>
    </location>
</feature>
<keyword evidence="2" id="KW-1133">Transmembrane helix</keyword>
<keyword evidence="3" id="KW-0732">Signal</keyword>
<keyword evidence="2" id="KW-0472">Membrane</keyword>
<keyword evidence="2" id="KW-0812">Transmembrane</keyword>
<feature type="region of interest" description="Disordered" evidence="1">
    <location>
        <begin position="88"/>
        <end position="160"/>
    </location>
</feature>
<evidence type="ECO:0000256" key="1">
    <source>
        <dbReference type="SAM" id="MobiDB-lite"/>
    </source>
</evidence>
<feature type="signal peptide" evidence="3">
    <location>
        <begin position="1"/>
        <end position="27"/>
    </location>
</feature>